<evidence type="ECO:0000313" key="1">
    <source>
        <dbReference type="EMBL" id="XDK33208.1"/>
    </source>
</evidence>
<dbReference type="RefSeq" id="WP_368653890.1">
    <property type="nucleotide sequence ID" value="NZ_CP162599.1"/>
</dbReference>
<dbReference type="PANTHER" id="PTHR39328">
    <property type="entry name" value="BLL2871 PROTEIN"/>
    <property type="match status" value="1"/>
</dbReference>
<protein>
    <submittedName>
        <fullName evidence="1">DUF1028 domain-containing protein</fullName>
    </submittedName>
</protein>
<proteinExistence type="predicted"/>
<dbReference type="EMBL" id="CP162599">
    <property type="protein sequence ID" value="XDK33208.1"/>
    <property type="molecule type" value="Genomic_DNA"/>
</dbReference>
<sequence>MSMNQKGFEIFANTFSVAGICEKTGAVGAIVTTSAPAVGARVPKCKKGKGVVLSQNMTDPRLASAGMAMLDLGYDAESAVNAMKAVTPYPEYRQLAAVDMSGKSSAYTGEKAFGPYQGQFCGEYVASIGNYLCTPEIPEAMGKHFLEKADLPLAERLISSIEVGFELGGEIGPEHSIALVVYTDYEFPLIDLRADYCDDPLAELKRLWGVWKEEAKIYETNAVEPPKRYKEREEYYESLHAMRKEKE</sequence>
<dbReference type="Gene3D" id="3.60.20.10">
    <property type="entry name" value="Glutamine Phosphoribosylpyrophosphate, subunit 1, domain 1"/>
    <property type="match status" value="1"/>
</dbReference>
<dbReference type="InterPro" id="IPR029055">
    <property type="entry name" value="Ntn_hydrolases_N"/>
</dbReference>
<dbReference type="AlphaFoldDB" id="A0AB39HTV5"/>
<gene>
    <name evidence="1" type="ORF">AB4Y30_02240</name>
</gene>
<accession>A0AB39HTV5</accession>
<reference evidence="1" key="1">
    <citation type="submission" date="2024-07" db="EMBL/GenBank/DDBJ databases">
        <title>Halotolerant mesophilic bacterium Ornithinibacillus sp. 4-3, sp. nov., isolated from soil.</title>
        <authorList>
            <person name="Sidarenka A.V."/>
            <person name="Guliayeva D.E."/>
            <person name="Leanovich S.I."/>
            <person name="Hileuskaya K.S."/>
            <person name="Akhremchuk A.E."/>
            <person name="Sikolenko M.A."/>
            <person name="Valentovich L.N."/>
        </authorList>
    </citation>
    <scope>NUCLEOTIDE SEQUENCE</scope>
    <source>
        <strain evidence="1">4-3</strain>
    </source>
</reference>
<dbReference type="Pfam" id="PF06267">
    <property type="entry name" value="DUF1028"/>
    <property type="match status" value="1"/>
</dbReference>
<organism evidence="1">
    <name type="scientific">Ornithinibacillus sp. 4-3</name>
    <dbReference type="NCBI Taxonomy" id="3231488"/>
    <lineage>
        <taxon>Bacteria</taxon>
        <taxon>Bacillati</taxon>
        <taxon>Bacillota</taxon>
        <taxon>Bacilli</taxon>
        <taxon>Bacillales</taxon>
        <taxon>Bacillaceae</taxon>
        <taxon>Ornithinibacillus</taxon>
    </lineage>
</organism>
<dbReference type="InterPro" id="IPR010430">
    <property type="entry name" value="DUF1028"/>
</dbReference>
<dbReference type="PANTHER" id="PTHR39328:SF1">
    <property type="entry name" value="BLL2871 PROTEIN"/>
    <property type="match status" value="1"/>
</dbReference>
<dbReference type="SUPFAM" id="SSF56235">
    <property type="entry name" value="N-terminal nucleophile aminohydrolases (Ntn hydrolases)"/>
    <property type="match status" value="1"/>
</dbReference>
<name>A0AB39HTV5_9BACI</name>